<feature type="region of interest" description="Disordered" evidence="1">
    <location>
        <begin position="1"/>
        <end position="142"/>
    </location>
</feature>
<protein>
    <submittedName>
        <fullName evidence="2">Uncharacterized protein</fullName>
    </submittedName>
</protein>
<organism evidence="2 3">
    <name type="scientific">Saponaria officinalis</name>
    <name type="common">Common soapwort</name>
    <name type="synonym">Lychnis saponaria</name>
    <dbReference type="NCBI Taxonomy" id="3572"/>
    <lineage>
        <taxon>Eukaryota</taxon>
        <taxon>Viridiplantae</taxon>
        <taxon>Streptophyta</taxon>
        <taxon>Embryophyta</taxon>
        <taxon>Tracheophyta</taxon>
        <taxon>Spermatophyta</taxon>
        <taxon>Magnoliopsida</taxon>
        <taxon>eudicotyledons</taxon>
        <taxon>Gunneridae</taxon>
        <taxon>Pentapetalae</taxon>
        <taxon>Caryophyllales</taxon>
        <taxon>Caryophyllaceae</taxon>
        <taxon>Caryophylleae</taxon>
        <taxon>Saponaria</taxon>
    </lineage>
</organism>
<dbReference type="AlphaFoldDB" id="A0AAW1GUB0"/>
<evidence type="ECO:0000313" key="2">
    <source>
        <dbReference type="EMBL" id="KAK9668351.1"/>
    </source>
</evidence>
<dbReference type="Proteomes" id="UP001443914">
    <property type="component" value="Unassembled WGS sequence"/>
</dbReference>
<feature type="compositionally biased region" description="Polar residues" evidence="1">
    <location>
        <begin position="89"/>
        <end position="106"/>
    </location>
</feature>
<comment type="caution">
    <text evidence="2">The sequence shown here is derived from an EMBL/GenBank/DDBJ whole genome shotgun (WGS) entry which is preliminary data.</text>
</comment>
<name>A0AAW1GUB0_SAPOF</name>
<feature type="compositionally biased region" description="Pro residues" evidence="1">
    <location>
        <begin position="78"/>
        <end position="87"/>
    </location>
</feature>
<feature type="compositionally biased region" description="Polar residues" evidence="1">
    <location>
        <begin position="35"/>
        <end position="51"/>
    </location>
</feature>
<sequence length="180" mass="19974">MSRPPYITFSLTSPQPSLLHHQSQPPSFHHHDPSTAPSTTILSRNHLPSTTRDLKPPTTYTSKKPLHNHPSVHLRHTQPPPSRPPYPITINSQLPPSTNLSSTTHPRPTFKTIPDHHELPAATLVSPSKPPSSPTPLPLSPTTHLLHITHTTRLPSSNPYPLQTLTYPTINHRVLIFGAF</sequence>
<feature type="compositionally biased region" description="Pro residues" evidence="1">
    <location>
        <begin position="128"/>
        <end position="139"/>
    </location>
</feature>
<dbReference type="EMBL" id="JBDFQZ010000013">
    <property type="protein sequence ID" value="KAK9668351.1"/>
    <property type="molecule type" value="Genomic_DNA"/>
</dbReference>
<gene>
    <name evidence="2" type="ORF">RND81_13G054400</name>
</gene>
<reference evidence="2" key="1">
    <citation type="submission" date="2024-03" db="EMBL/GenBank/DDBJ databases">
        <title>WGS assembly of Saponaria officinalis var. Norfolk2.</title>
        <authorList>
            <person name="Jenkins J."/>
            <person name="Shu S."/>
            <person name="Grimwood J."/>
            <person name="Barry K."/>
            <person name="Goodstein D."/>
            <person name="Schmutz J."/>
            <person name="Leebens-Mack J."/>
            <person name="Osbourn A."/>
        </authorList>
    </citation>
    <scope>NUCLEOTIDE SEQUENCE [LARGE SCALE GENOMIC DNA]</scope>
    <source>
        <strain evidence="2">JIC</strain>
    </source>
</reference>
<proteinExistence type="predicted"/>
<evidence type="ECO:0000256" key="1">
    <source>
        <dbReference type="SAM" id="MobiDB-lite"/>
    </source>
</evidence>
<evidence type="ECO:0000313" key="3">
    <source>
        <dbReference type="Proteomes" id="UP001443914"/>
    </source>
</evidence>
<accession>A0AAW1GUB0</accession>
<feature type="compositionally biased region" description="Basic residues" evidence="1">
    <location>
        <begin position="64"/>
        <end position="76"/>
    </location>
</feature>
<keyword evidence="3" id="KW-1185">Reference proteome</keyword>